<dbReference type="AlphaFoldDB" id="A0A2G8KDB2"/>
<dbReference type="STRING" id="307972.A0A2G8KDB2"/>
<dbReference type="PANTHER" id="PTHR21530:SF7">
    <property type="entry name" value="TRAB DOMAIN-CONTAINING PROTEIN"/>
    <property type="match status" value="1"/>
</dbReference>
<organism evidence="1 2">
    <name type="scientific">Stichopus japonicus</name>
    <name type="common">Sea cucumber</name>
    <dbReference type="NCBI Taxonomy" id="307972"/>
    <lineage>
        <taxon>Eukaryota</taxon>
        <taxon>Metazoa</taxon>
        <taxon>Echinodermata</taxon>
        <taxon>Eleutherozoa</taxon>
        <taxon>Echinozoa</taxon>
        <taxon>Holothuroidea</taxon>
        <taxon>Aspidochirotacea</taxon>
        <taxon>Aspidochirotida</taxon>
        <taxon>Stichopodidae</taxon>
        <taxon>Apostichopus</taxon>
    </lineage>
</organism>
<gene>
    <name evidence="1" type="ORF">BSL78_17148</name>
</gene>
<protein>
    <submittedName>
        <fullName evidence="1">Putative traB domain-containing protein</fullName>
    </submittedName>
</protein>
<evidence type="ECO:0000313" key="1">
    <source>
        <dbReference type="EMBL" id="PIK45996.1"/>
    </source>
</evidence>
<sequence length="285" mass="31654">MDEVELIRMRELKRQDNPELPETVSKLVTPSGARVYLIGTAHFSEKSQEDVAKIIQSVQPDVVVLELCKSRLSILSLDEETLLREAQNLNTAKLRQSIQQSGVIGGVMQLLLLSMSAHLTKELGMAPGGEFRRAFKEAQTIPGCRVHLGDRPIQITLKRAMSSLSIWQKLRLAWYLLTSKESITAEDVEKYKQKDLLEEMLGEITGEFPGLSSVFVTERDLFLAQSLKGCAQPVPRPDSLTGCYLPIVVGVVGMGHVPGIVSNWTKEVTREEIANIVRSKTSRAT</sequence>
<dbReference type="InterPro" id="IPR002816">
    <property type="entry name" value="TraB/PrgY/GumN_fam"/>
</dbReference>
<dbReference type="EMBL" id="MRZV01000672">
    <property type="protein sequence ID" value="PIK45996.1"/>
    <property type="molecule type" value="Genomic_DNA"/>
</dbReference>
<reference evidence="1 2" key="1">
    <citation type="journal article" date="2017" name="PLoS Biol.">
        <title>The sea cucumber genome provides insights into morphological evolution and visceral regeneration.</title>
        <authorList>
            <person name="Zhang X."/>
            <person name="Sun L."/>
            <person name="Yuan J."/>
            <person name="Sun Y."/>
            <person name="Gao Y."/>
            <person name="Zhang L."/>
            <person name="Li S."/>
            <person name="Dai H."/>
            <person name="Hamel J.F."/>
            <person name="Liu C."/>
            <person name="Yu Y."/>
            <person name="Liu S."/>
            <person name="Lin W."/>
            <person name="Guo K."/>
            <person name="Jin S."/>
            <person name="Xu P."/>
            <person name="Storey K.B."/>
            <person name="Huan P."/>
            <person name="Zhang T."/>
            <person name="Zhou Y."/>
            <person name="Zhang J."/>
            <person name="Lin C."/>
            <person name="Li X."/>
            <person name="Xing L."/>
            <person name="Huo D."/>
            <person name="Sun M."/>
            <person name="Wang L."/>
            <person name="Mercier A."/>
            <person name="Li F."/>
            <person name="Yang H."/>
            <person name="Xiang J."/>
        </authorList>
    </citation>
    <scope>NUCLEOTIDE SEQUENCE [LARGE SCALE GENOMIC DNA]</scope>
    <source>
        <strain evidence="1">Shaxun</strain>
        <tissue evidence="1">Muscle</tissue>
    </source>
</reference>
<name>A0A2G8KDB2_STIJA</name>
<comment type="caution">
    <text evidence="1">The sequence shown here is derived from an EMBL/GenBank/DDBJ whole genome shotgun (WGS) entry which is preliminary data.</text>
</comment>
<proteinExistence type="predicted"/>
<dbReference type="CDD" id="cd14726">
    <property type="entry name" value="TraB_PrgY-like"/>
    <property type="match status" value="1"/>
</dbReference>
<evidence type="ECO:0000313" key="2">
    <source>
        <dbReference type="Proteomes" id="UP000230750"/>
    </source>
</evidence>
<dbReference type="PANTHER" id="PTHR21530">
    <property type="entry name" value="PHEROMONE SHUTDOWN PROTEIN"/>
    <property type="match status" value="1"/>
</dbReference>
<dbReference type="OrthoDB" id="48306at2759"/>
<dbReference type="Pfam" id="PF01963">
    <property type="entry name" value="TraB_PrgY_gumN"/>
    <property type="match status" value="1"/>
</dbReference>
<dbReference type="Proteomes" id="UP000230750">
    <property type="component" value="Unassembled WGS sequence"/>
</dbReference>
<dbReference type="InterPro" id="IPR046345">
    <property type="entry name" value="TraB_PrgY-like"/>
</dbReference>
<keyword evidence="2" id="KW-1185">Reference proteome</keyword>
<accession>A0A2G8KDB2</accession>